<evidence type="ECO:0000256" key="4">
    <source>
        <dbReference type="ARBA" id="ARBA00022454"/>
    </source>
</evidence>
<keyword evidence="4" id="KW-0158">Chromosome</keyword>
<keyword evidence="7" id="KW-0539">Nucleus</keyword>
<evidence type="ECO:0000259" key="10">
    <source>
        <dbReference type="Pfam" id="PF10444"/>
    </source>
</evidence>
<evidence type="ECO:0000256" key="3">
    <source>
        <dbReference type="ARBA" id="ARBA00009914"/>
    </source>
</evidence>
<comment type="similarity">
    <text evidence="3">Belongs to the borealin family.</text>
</comment>
<dbReference type="OrthoDB" id="2392550at2759"/>
<evidence type="ECO:0000256" key="1">
    <source>
        <dbReference type="ARBA" id="ARBA00004123"/>
    </source>
</evidence>
<organism evidence="12 13">
    <name type="scientific">Pelagomonas calceolata</name>
    <dbReference type="NCBI Taxonomy" id="35677"/>
    <lineage>
        <taxon>Eukaryota</taxon>
        <taxon>Sar</taxon>
        <taxon>Stramenopiles</taxon>
        <taxon>Ochrophyta</taxon>
        <taxon>Pelagophyceae</taxon>
        <taxon>Pelagomonadales</taxon>
        <taxon>Pelagomonadaceae</taxon>
        <taxon>Pelagomonas</taxon>
    </lineage>
</organism>
<dbReference type="PANTHER" id="PTHR16040:SF7">
    <property type="entry name" value="AUSTRALIN, ISOFORM A-RELATED"/>
    <property type="match status" value="1"/>
</dbReference>
<evidence type="ECO:0000313" key="12">
    <source>
        <dbReference type="EMBL" id="CAH0373793.1"/>
    </source>
</evidence>
<evidence type="ECO:0000256" key="2">
    <source>
        <dbReference type="ARBA" id="ARBA00004584"/>
    </source>
</evidence>
<keyword evidence="6" id="KW-0498">Mitosis</keyword>
<evidence type="ECO:0000256" key="6">
    <source>
        <dbReference type="ARBA" id="ARBA00022776"/>
    </source>
</evidence>
<keyword evidence="9" id="KW-0137">Centromere</keyword>
<dbReference type="GO" id="GO:0051301">
    <property type="term" value="P:cell division"/>
    <property type="evidence" value="ECO:0007669"/>
    <property type="project" value="UniProtKB-KW"/>
</dbReference>
<accession>A0A8J2SK22</accession>
<name>A0A8J2SK22_9STRA</name>
<evidence type="ECO:0000259" key="11">
    <source>
        <dbReference type="Pfam" id="PF10512"/>
    </source>
</evidence>
<feature type="domain" description="Borealin C-terminal" evidence="11">
    <location>
        <begin position="129"/>
        <end position="172"/>
    </location>
</feature>
<dbReference type="InterPro" id="IPR018867">
    <property type="entry name" value="Cell_div_borealin"/>
</dbReference>
<evidence type="ECO:0000256" key="5">
    <source>
        <dbReference type="ARBA" id="ARBA00022618"/>
    </source>
</evidence>
<proteinExistence type="inferred from homology"/>
<dbReference type="EMBL" id="CAKKNE010000004">
    <property type="protein sequence ID" value="CAH0373793.1"/>
    <property type="molecule type" value="Genomic_DNA"/>
</dbReference>
<evidence type="ECO:0000313" key="13">
    <source>
        <dbReference type="Proteomes" id="UP000789595"/>
    </source>
</evidence>
<feature type="domain" description="Borealin N-terminal" evidence="10">
    <location>
        <begin position="33"/>
        <end position="84"/>
    </location>
</feature>
<evidence type="ECO:0008006" key="14">
    <source>
        <dbReference type="Google" id="ProtNLM"/>
    </source>
</evidence>
<dbReference type="InterPro" id="IPR018851">
    <property type="entry name" value="Borealin_N"/>
</dbReference>
<evidence type="ECO:0000256" key="8">
    <source>
        <dbReference type="ARBA" id="ARBA00023306"/>
    </source>
</evidence>
<dbReference type="Gene3D" id="6.10.250.1900">
    <property type="match status" value="1"/>
</dbReference>
<dbReference type="GO" id="GO:0000775">
    <property type="term" value="C:chromosome, centromeric region"/>
    <property type="evidence" value="ECO:0007669"/>
    <property type="project" value="UniProtKB-SubCell"/>
</dbReference>
<evidence type="ECO:0000256" key="7">
    <source>
        <dbReference type="ARBA" id="ARBA00023242"/>
    </source>
</evidence>
<dbReference type="AlphaFoldDB" id="A0A8J2SK22"/>
<dbReference type="PANTHER" id="PTHR16040">
    <property type="entry name" value="AUSTRALIN, ISOFORM A-RELATED"/>
    <property type="match status" value="1"/>
</dbReference>
<dbReference type="GO" id="GO:0005634">
    <property type="term" value="C:nucleus"/>
    <property type="evidence" value="ECO:0007669"/>
    <property type="project" value="UniProtKB-SubCell"/>
</dbReference>
<protein>
    <recommendedName>
        <fullName evidence="14">Borealin N-terminal domain-containing protein</fullName>
    </recommendedName>
</protein>
<dbReference type="InterPro" id="IPR046466">
    <property type="entry name" value="Borealin_C"/>
</dbReference>
<dbReference type="Pfam" id="PF10512">
    <property type="entry name" value="Borealin"/>
    <property type="match status" value="1"/>
</dbReference>
<comment type="subcellular location">
    <subcellularLocation>
        <location evidence="2">Chromosome</location>
        <location evidence="2">Centromere</location>
    </subcellularLocation>
    <subcellularLocation>
        <location evidence="1">Nucleus</location>
    </subcellularLocation>
</comment>
<gene>
    <name evidence="12" type="ORF">PECAL_4P10330</name>
</gene>
<keyword evidence="13" id="KW-1185">Reference proteome</keyword>
<sequence length="242" mass="25879">MPPRGRKRRGKELVAAVATDAPGDAAVSPEYVEAVVAELEHESERRVKKLKRQMGDMRQEFLNHFQVELLKIPRKIREMKVEHFSSEYGGSMEEALKKAAQWEVEKVAPTPRPRGAVAATPRGGHSALARVAATPAHLRAPRAGETIMSVNGSPLAAVPMSTAKLAATIKVKGPKSKLPGAGADRPALLVELPSADGCVALNDSETLASLRSDPTMTADAMAHLTALQGEISKVMKTLQTAK</sequence>
<comment type="caution">
    <text evidence="12">The sequence shown here is derived from an EMBL/GenBank/DDBJ whole genome shotgun (WGS) entry which is preliminary data.</text>
</comment>
<keyword evidence="8" id="KW-0131">Cell cycle</keyword>
<reference evidence="12" key="1">
    <citation type="submission" date="2021-11" db="EMBL/GenBank/DDBJ databases">
        <authorList>
            <consortium name="Genoscope - CEA"/>
            <person name="William W."/>
        </authorList>
    </citation>
    <scope>NUCLEOTIDE SEQUENCE</scope>
</reference>
<dbReference type="Proteomes" id="UP000789595">
    <property type="component" value="Unassembled WGS sequence"/>
</dbReference>
<evidence type="ECO:0000256" key="9">
    <source>
        <dbReference type="ARBA" id="ARBA00023328"/>
    </source>
</evidence>
<keyword evidence="5" id="KW-0132">Cell division</keyword>
<dbReference type="Pfam" id="PF10444">
    <property type="entry name" value="Nbl1_Borealin_N"/>
    <property type="match status" value="1"/>
</dbReference>